<protein>
    <submittedName>
        <fullName evidence="2">YbaN family protein</fullName>
    </submittedName>
</protein>
<dbReference type="AlphaFoldDB" id="A0A7S8IUS8"/>
<feature type="transmembrane region" description="Helical" evidence="1">
    <location>
        <begin position="96"/>
        <end position="113"/>
    </location>
</feature>
<keyword evidence="1" id="KW-0472">Membrane</keyword>
<dbReference type="GO" id="GO:0005886">
    <property type="term" value="C:plasma membrane"/>
    <property type="evidence" value="ECO:0007669"/>
    <property type="project" value="TreeGrafter"/>
</dbReference>
<evidence type="ECO:0000313" key="3">
    <source>
        <dbReference type="Proteomes" id="UP000594459"/>
    </source>
</evidence>
<keyword evidence="1" id="KW-0812">Transmembrane</keyword>
<gene>
    <name evidence="2" type="ORF">IRL76_09355</name>
</gene>
<reference evidence="2 3" key="1">
    <citation type="submission" date="2020-11" db="EMBL/GenBank/DDBJ databases">
        <title>The genome sequence of Erythrobacter sp. 6D36.</title>
        <authorList>
            <person name="Liu Y."/>
        </authorList>
    </citation>
    <scope>NUCLEOTIDE SEQUENCE [LARGE SCALE GENOMIC DNA]</scope>
    <source>
        <strain evidence="2 3">6D36</strain>
    </source>
</reference>
<proteinExistence type="predicted"/>
<sequence length="116" mass="13110">MKRPIYSALGIISVGLGAIGAFLPIMPTVPFLLLAVYFFARSNPEWEQKILDHPHWGPQVLDWRERRAISRRAKTMAIGAMTTGVVFTWYTLGAPWYYISLAVLVICGSWIATRNE</sequence>
<dbReference type="PIRSF" id="PIRSF016789">
    <property type="entry name" value="DUF454"/>
    <property type="match status" value="1"/>
</dbReference>
<dbReference type="PANTHER" id="PTHR35813:SF1">
    <property type="entry name" value="INNER MEMBRANE PROTEIN YBAN"/>
    <property type="match status" value="1"/>
</dbReference>
<keyword evidence="1" id="KW-1133">Transmembrane helix</keyword>
<dbReference type="EMBL" id="CP064654">
    <property type="protein sequence ID" value="QPC98086.1"/>
    <property type="molecule type" value="Genomic_DNA"/>
</dbReference>
<feature type="transmembrane region" description="Helical" evidence="1">
    <location>
        <begin position="6"/>
        <end position="39"/>
    </location>
</feature>
<accession>A0A7S8IUS8</accession>
<evidence type="ECO:0000256" key="1">
    <source>
        <dbReference type="SAM" id="Phobius"/>
    </source>
</evidence>
<dbReference type="KEGG" id="qso:IRL76_09355"/>
<dbReference type="PANTHER" id="PTHR35813">
    <property type="entry name" value="INNER MEMBRANE PROTEIN YBAN"/>
    <property type="match status" value="1"/>
</dbReference>
<dbReference type="Proteomes" id="UP000594459">
    <property type="component" value="Chromosome"/>
</dbReference>
<organism evidence="2 3">
    <name type="scientific">Qipengyuania soli</name>
    <dbReference type="NCBI Taxonomy" id="2782568"/>
    <lineage>
        <taxon>Bacteria</taxon>
        <taxon>Pseudomonadati</taxon>
        <taxon>Pseudomonadota</taxon>
        <taxon>Alphaproteobacteria</taxon>
        <taxon>Sphingomonadales</taxon>
        <taxon>Erythrobacteraceae</taxon>
        <taxon>Qipengyuania</taxon>
    </lineage>
</organism>
<keyword evidence="3" id="KW-1185">Reference proteome</keyword>
<name>A0A7S8IUS8_9SPHN</name>
<dbReference type="Pfam" id="PF04304">
    <property type="entry name" value="DUF454"/>
    <property type="match status" value="1"/>
</dbReference>
<dbReference type="InterPro" id="IPR007401">
    <property type="entry name" value="DUF454"/>
</dbReference>
<evidence type="ECO:0000313" key="2">
    <source>
        <dbReference type="EMBL" id="QPC98086.1"/>
    </source>
</evidence>
<dbReference type="RefSeq" id="WP_200981096.1">
    <property type="nucleotide sequence ID" value="NZ_CP064654.1"/>
</dbReference>